<evidence type="ECO:0000256" key="1">
    <source>
        <dbReference type="ARBA" id="ARBA00002901"/>
    </source>
</evidence>
<dbReference type="Pfam" id="PF00994">
    <property type="entry name" value="MoCF_biosynth"/>
    <property type="match status" value="1"/>
</dbReference>
<evidence type="ECO:0000259" key="8">
    <source>
        <dbReference type="SMART" id="SM00852"/>
    </source>
</evidence>
<dbReference type="FunFam" id="2.170.190.11:FF:000001">
    <property type="entry name" value="Molybdopterin molybdenumtransferase"/>
    <property type="match status" value="1"/>
</dbReference>
<evidence type="ECO:0000313" key="9">
    <source>
        <dbReference type="EMBL" id="SEA68595.1"/>
    </source>
</evidence>
<feature type="domain" description="MoaB/Mog" evidence="8">
    <location>
        <begin position="185"/>
        <end position="326"/>
    </location>
</feature>
<dbReference type="UniPathway" id="UPA00344"/>
<comment type="similarity">
    <text evidence="3 7">Belongs to the MoeA family.</text>
</comment>
<dbReference type="InterPro" id="IPR036135">
    <property type="entry name" value="MoeA_linker/N_sf"/>
</dbReference>
<keyword evidence="10" id="KW-1185">Reference proteome</keyword>
<comment type="cofactor">
    <cofactor evidence="7">
        <name>Mg(2+)</name>
        <dbReference type="ChEBI" id="CHEBI:18420"/>
    </cofactor>
</comment>
<evidence type="ECO:0000256" key="7">
    <source>
        <dbReference type="RuleBase" id="RU365090"/>
    </source>
</evidence>
<evidence type="ECO:0000313" key="10">
    <source>
        <dbReference type="Proteomes" id="UP000199288"/>
    </source>
</evidence>
<evidence type="ECO:0000256" key="4">
    <source>
        <dbReference type="ARBA" id="ARBA00022505"/>
    </source>
</evidence>
<dbReference type="Proteomes" id="UP000199288">
    <property type="component" value="Unassembled WGS sequence"/>
</dbReference>
<evidence type="ECO:0000256" key="6">
    <source>
        <dbReference type="ARBA" id="ARBA00047317"/>
    </source>
</evidence>
<evidence type="ECO:0000256" key="2">
    <source>
        <dbReference type="ARBA" id="ARBA00005046"/>
    </source>
</evidence>
<keyword evidence="7 9" id="KW-0808">Transferase</keyword>
<dbReference type="SUPFAM" id="SSF53218">
    <property type="entry name" value="Molybdenum cofactor biosynthesis proteins"/>
    <property type="match status" value="1"/>
</dbReference>
<comment type="function">
    <text evidence="1 7">Catalyzes the insertion of molybdate into adenylated molybdopterin with the concomitant release of AMP.</text>
</comment>
<keyword evidence="7" id="KW-0479">Metal-binding</keyword>
<dbReference type="SUPFAM" id="SSF63882">
    <property type="entry name" value="MoeA N-terminal region -like"/>
    <property type="match status" value="1"/>
</dbReference>
<dbReference type="RefSeq" id="WP_092565790.1">
    <property type="nucleotide sequence ID" value="NZ_FNQV01000015.1"/>
</dbReference>
<dbReference type="InterPro" id="IPR005111">
    <property type="entry name" value="MoeA_C_domain_IV"/>
</dbReference>
<dbReference type="OrthoDB" id="9804758at2"/>
<dbReference type="CDD" id="cd00887">
    <property type="entry name" value="MoeA"/>
    <property type="match status" value="1"/>
</dbReference>
<comment type="catalytic activity">
    <reaction evidence="6">
        <text>adenylyl-molybdopterin + molybdate = Mo-molybdopterin + AMP + H(+)</text>
        <dbReference type="Rhea" id="RHEA:35047"/>
        <dbReference type="ChEBI" id="CHEBI:15378"/>
        <dbReference type="ChEBI" id="CHEBI:36264"/>
        <dbReference type="ChEBI" id="CHEBI:62727"/>
        <dbReference type="ChEBI" id="CHEBI:71302"/>
        <dbReference type="ChEBI" id="CHEBI:456215"/>
        <dbReference type="EC" id="2.10.1.1"/>
    </reaction>
</comment>
<evidence type="ECO:0000256" key="3">
    <source>
        <dbReference type="ARBA" id="ARBA00010763"/>
    </source>
</evidence>
<keyword evidence="5 7" id="KW-0501">Molybdenum cofactor biosynthesis</keyword>
<dbReference type="Gene3D" id="3.90.105.10">
    <property type="entry name" value="Molybdopterin biosynthesis moea protein, domain 2"/>
    <property type="match status" value="1"/>
</dbReference>
<evidence type="ECO:0000256" key="5">
    <source>
        <dbReference type="ARBA" id="ARBA00023150"/>
    </source>
</evidence>
<dbReference type="EMBL" id="FNQV01000015">
    <property type="protein sequence ID" value="SEA68595.1"/>
    <property type="molecule type" value="Genomic_DNA"/>
</dbReference>
<gene>
    <name evidence="9" type="ORF">SAMN02910418_02170</name>
</gene>
<keyword evidence="4 7" id="KW-0500">Molybdenum</keyword>
<dbReference type="EC" id="2.10.1.1" evidence="7"/>
<dbReference type="NCBIfam" id="TIGR00177">
    <property type="entry name" value="molyb_syn"/>
    <property type="match status" value="1"/>
</dbReference>
<dbReference type="SMART" id="SM00852">
    <property type="entry name" value="MoCF_biosynth"/>
    <property type="match status" value="1"/>
</dbReference>
<organism evidence="9 10">
    <name type="scientific">Bowdeniella nasicola</name>
    <dbReference type="NCBI Taxonomy" id="208480"/>
    <lineage>
        <taxon>Bacteria</taxon>
        <taxon>Bacillati</taxon>
        <taxon>Actinomycetota</taxon>
        <taxon>Actinomycetes</taxon>
        <taxon>Actinomycetales</taxon>
        <taxon>Actinomycetaceae</taxon>
        <taxon>Bowdeniella</taxon>
    </lineage>
</organism>
<dbReference type="GO" id="GO:0046872">
    <property type="term" value="F:metal ion binding"/>
    <property type="evidence" value="ECO:0007669"/>
    <property type="project" value="UniProtKB-UniRule"/>
</dbReference>
<comment type="pathway">
    <text evidence="2 7">Cofactor biosynthesis; molybdopterin biosynthesis.</text>
</comment>
<dbReference type="SUPFAM" id="SSF63867">
    <property type="entry name" value="MoeA C-terminal domain-like"/>
    <property type="match status" value="1"/>
</dbReference>
<protein>
    <recommendedName>
        <fullName evidence="7">Molybdopterin molybdenumtransferase</fullName>
        <ecNumber evidence="7">2.10.1.1</ecNumber>
    </recommendedName>
</protein>
<dbReference type="InterPro" id="IPR005110">
    <property type="entry name" value="MoeA_linker/N"/>
</dbReference>
<dbReference type="Pfam" id="PF03454">
    <property type="entry name" value="MoeA_C"/>
    <property type="match status" value="1"/>
</dbReference>
<dbReference type="InterPro" id="IPR038987">
    <property type="entry name" value="MoeA-like"/>
</dbReference>
<proteinExistence type="inferred from homology"/>
<dbReference type="InterPro" id="IPR036425">
    <property type="entry name" value="MoaB/Mog-like_dom_sf"/>
</dbReference>
<dbReference type="PANTHER" id="PTHR10192:SF5">
    <property type="entry name" value="GEPHYRIN"/>
    <property type="match status" value="1"/>
</dbReference>
<dbReference type="NCBIfam" id="NF045515">
    <property type="entry name" value="Glp_gephyrin"/>
    <property type="match status" value="1"/>
</dbReference>
<keyword evidence="7" id="KW-0460">Magnesium</keyword>
<dbReference type="GO" id="GO:0061599">
    <property type="term" value="F:molybdopterin molybdotransferase activity"/>
    <property type="evidence" value="ECO:0007669"/>
    <property type="project" value="UniProtKB-UniRule"/>
</dbReference>
<dbReference type="Gene3D" id="2.170.190.11">
    <property type="entry name" value="Molybdopterin biosynthesis moea protein, domain 3"/>
    <property type="match status" value="1"/>
</dbReference>
<dbReference type="GO" id="GO:0005829">
    <property type="term" value="C:cytosol"/>
    <property type="evidence" value="ECO:0007669"/>
    <property type="project" value="TreeGrafter"/>
</dbReference>
<reference evidence="10" key="1">
    <citation type="submission" date="2016-10" db="EMBL/GenBank/DDBJ databases">
        <authorList>
            <person name="Varghese N."/>
            <person name="Submissions S."/>
        </authorList>
    </citation>
    <scope>NUCLEOTIDE SEQUENCE [LARGE SCALE GENOMIC DNA]</scope>
    <source>
        <strain evidence="10">KPR-1</strain>
    </source>
</reference>
<dbReference type="GO" id="GO:0006777">
    <property type="term" value="P:Mo-molybdopterin cofactor biosynthetic process"/>
    <property type="evidence" value="ECO:0007669"/>
    <property type="project" value="UniProtKB-UniRule"/>
</dbReference>
<dbReference type="AlphaFoldDB" id="A0A1H4D766"/>
<sequence length="419" mass="43226">MITIEDHLSQVLAGARPLATVTLPIAQCHGLVLAHDCAAKLAVPPFTNSAMDGFAVIAADVAQASADQPVRLAVTADIPAGAAPRERVTPGTAQRIMTGAMLPDGADAVVPVELTNIPAGPHELPAEIEVYEPVAARRHVRNAGDDVALGAQIVAAGTKLSAAALSSLVSVGYGELEVYRRPRVAVLATGEELAEPGEVPAPGHIPDSNTTLVQGLLREADCEIAEVARTGDTPAELLAALRQAAAGADLVITTGGVSAGAYDVVKEATSGAGITFSKVAMQPGKPQGHGLIEAEGGRSVPMLCLPGNPVSVFVSFHMFARPVLALLAGQPMEDAVAIHPRRMATTSLGWKSPPGRRQLAPVRLSEAERPGDLPTIIPTHRLGSGSHLVASLHKANALAIVPEETDDVGPWDVLEVIEL</sequence>
<dbReference type="PANTHER" id="PTHR10192">
    <property type="entry name" value="MOLYBDOPTERIN BIOSYNTHESIS PROTEIN"/>
    <property type="match status" value="1"/>
</dbReference>
<name>A0A1H4D766_9ACTO</name>
<dbReference type="InterPro" id="IPR001453">
    <property type="entry name" value="MoaB/Mog_dom"/>
</dbReference>
<dbReference type="Gene3D" id="2.40.340.10">
    <property type="entry name" value="MoeA, C-terminal, domain IV"/>
    <property type="match status" value="1"/>
</dbReference>
<dbReference type="Gene3D" id="3.40.980.10">
    <property type="entry name" value="MoaB/Mog-like domain"/>
    <property type="match status" value="1"/>
</dbReference>
<dbReference type="InterPro" id="IPR036688">
    <property type="entry name" value="MoeA_C_domain_IV_sf"/>
</dbReference>
<accession>A0A1H4D766</accession>
<dbReference type="Pfam" id="PF03453">
    <property type="entry name" value="MoeA_N"/>
    <property type="match status" value="1"/>
</dbReference>